<sequence length="202" mass="21921">MPKVTQQHMDARREQILYAARRCFLRDGFHSTSMQDLFAEAGLSSGAVYRHFTSKEGMILAIAEENMRDVLDITLAVATNRQGQSMGAVLAELLDVIRAKSVEGQDVAGLAVLVWGEAMRNRSLARKLDHLLSRIRANLITLVHDHQESGVLPTNATAEGIASTMLSILPGYILQVALLNPAVVAEAPDAVRALWPGPAGEL</sequence>
<dbReference type="InterPro" id="IPR023772">
    <property type="entry name" value="DNA-bd_HTH_TetR-type_CS"/>
</dbReference>
<evidence type="ECO:0000256" key="1">
    <source>
        <dbReference type="ARBA" id="ARBA00022491"/>
    </source>
</evidence>
<dbReference type="EMBL" id="JBHTMM010000064">
    <property type="protein sequence ID" value="MFD1310962.1"/>
    <property type="molecule type" value="Genomic_DNA"/>
</dbReference>
<evidence type="ECO:0000256" key="2">
    <source>
        <dbReference type="ARBA" id="ARBA00023015"/>
    </source>
</evidence>
<dbReference type="InterPro" id="IPR009057">
    <property type="entry name" value="Homeodomain-like_sf"/>
</dbReference>
<dbReference type="InterPro" id="IPR050109">
    <property type="entry name" value="HTH-type_TetR-like_transc_reg"/>
</dbReference>
<evidence type="ECO:0000256" key="3">
    <source>
        <dbReference type="ARBA" id="ARBA00023125"/>
    </source>
</evidence>
<keyword evidence="2" id="KW-0805">Transcription regulation</keyword>
<dbReference type="RefSeq" id="WP_381236288.1">
    <property type="nucleotide sequence ID" value="NZ_JBHSKH010000027.1"/>
</dbReference>
<evidence type="ECO:0000256" key="4">
    <source>
        <dbReference type="ARBA" id="ARBA00023163"/>
    </source>
</evidence>
<dbReference type="InterPro" id="IPR001647">
    <property type="entry name" value="HTH_TetR"/>
</dbReference>
<dbReference type="SUPFAM" id="SSF48498">
    <property type="entry name" value="Tetracyclin repressor-like, C-terminal domain"/>
    <property type="match status" value="1"/>
</dbReference>
<comment type="caution">
    <text evidence="7">The sequence shown here is derived from an EMBL/GenBank/DDBJ whole genome shotgun (WGS) entry which is preliminary data.</text>
</comment>
<gene>
    <name evidence="7" type="ORF">ACFQ5X_34700</name>
</gene>
<dbReference type="PANTHER" id="PTHR30055">
    <property type="entry name" value="HTH-TYPE TRANSCRIPTIONAL REGULATOR RUTR"/>
    <property type="match status" value="1"/>
</dbReference>
<dbReference type="Pfam" id="PF13977">
    <property type="entry name" value="TetR_C_6"/>
    <property type="match status" value="1"/>
</dbReference>
<dbReference type="InterPro" id="IPR036271">
    <property type="entry name" value="Tet_transcr_reg_TetR-rel_C_sf"/>
</dbReference>
<dbReference type="Pfam" id="PF00440">
    <property type="entry name" value="TetR_N"/>
    <property type="match status" value="1"/>
</dbReference>
<evidence type="ECO:0000313" key="7">
    <source>
        <dbReference type="EMBL" id="MFD1310962.1"/>
    </source>
</evidence>
<dbReference type="PRINTS" id="PR00455">
    <property type="entry name" value="HTHTETR"/>
</dbReference>
<protein>
    <submittedName>
        <fullName evidence="7">TetR/AcrR family transcriptional regulator</fullName>
    </submittedName>
</protein>
<dbReference type="Gene3D" id="1.10.357.10">
    <property type="entry name" value="Tetracycline Repressor, domain 2"/>
    <property type="match status" value="1"/>
</dbReference>
<evidence type="ECO:0000259" key="6">
    <source>
        <dbReference type="PROSITE" id="PS50977"/>
    </source>
</evidence>
<dbReference type="PANTHER" id="PTHR30055:SF229">
    <property type="entry name" value="HTH-TYPE TRANSCRIPTIONAL REPRESSOR RV1474C"/>
    <property type="match status" value="1"/>
</dbReference>
<evidence type="ECO:0000256" key="5">
    <source>
        <dbReference type="PROSITE-ProRule" id="PRU00335"/>
    </source>
</evidence>
<organism evidence="7 8">
    <name type="scientific">Streptomyces kaempferi</name>
    <dbReference type="NCBI Taxonomy" id="333725"/>
    <lineage>
        <taxon>Bacteria</taxon>
        <taxon>Bacillati</taxon>
        <taxon>Actinomycetota</taxon>
        <taxon>Actinomycetes</taxon>
        <taxon>Kitasatosporales</taxon>
        <taxon>Streptomycetaceae</taxon>
        <taxon>Streptomyces</taxon>
    </lineage>
</organism>
<reference evidence="8" key="1">
    <citation type="journal article" date="2019" name="Int. J. Syst. Evol. Microbiol.">
        <title>The Global Catalogue of Microorganisms (GCM) 10K type strain sequencing project: providing services to taxonomists for standard genome sequencing and annotation.</title>
        <authorList>
            <consortium name="The Broad Institute Genomics Platform"/>
            <consortium name="The Broad Institute Genome Sequencing Center for Infectious Disease"/>
            <person name="Wu L."/>
            <person name="Ma J."/>
        </authorList>
    </citation>
    <scope>NUCLEOTIDE SEQUENCE [LARGE SCALE GENOMIC DNA]</scope>
    <source>
        <strain evidence="8">CGMCC 4.7020</strain>
    </source>
</reference>
<evidence type="ECO:0000313" key="8">
    <source>
        <dbReference type="Proteomes" id="UP001597058"/>
    </source>
</evidence>
<keyword evidence="8" id="KW-1185">Reference proteome</keyword>
<keyword evidence="3 5" id="KW-0238">DNA-binding</keyword>
<dbReference type="PROSITE" id="PS50977">
    <property type="entry name" value="HTH_TETR_2"/>
    <property type="match status" value="1"/>
</dbReference>
<name>A0ABW3XN79_9ACTN</name>
<dbReference type="SUPFAM" id="SSF46689">
    <property type="entry name" value="Homeodomain-like"/>
    <property type="match status" value="1"/>
</dbReference>
<dbReference type="InterPro" id="IPR039538">
    <property type="entry name" value="BetI_C"/>
</dbReference>
<feature type="domain" description="HTH tetR-type" evidence="6">
    <location>
        <begin position="10"/>
        <end position="70"/>
    </location>
</feature>
<accession>A0ABW3XN79</accession>
<dbReference type="Proteomes" id="UP001597058">
    <property type="component" value="Unassembled WGS sequence"/>
</dbReference>
<dbReference type="PROSITE" id="PS01081">
    <property type="entry name" value="HTH_TETR_1"/>
    <property type="match status" value="1"/>
</dbReference>
<feature type="DNA-binding region" description="H-T-H motif" evidence="5">
    <location>
        <begin position="33"/>
        <end position="52"/>
    </location>
</feature>
<keyword evidence="1" id="KW-0678">Repressor</keyword>
<keyword evidence="4" id="KW-0804">Transcription</keyword>
<proteinExistence type="predicted"/>